<protein>
    <submittedName>
        <fullName evidence="2">Uncharacterized protein</fullName>
    </submittedName>
</protein>
<keyword evidence="1" id="KW-0472">Membrane</keyword>
<keyword evidence="2" id="KW-0614">Plasmid</keyword>
<keyword evidence="1" id="KW-1133">Transmembrane helix</keyword>
<evidence type="ECO:0000256" key="1">
    <source>
        <dbReference type="SAM" id="Phobius"/>
    </source>
</evidence>
<reference evidence="2" key="1">
    <citation type="submission" date="2018-11" db="EMBL/GenBank/DDBJ databases">
        <title>Complete sequence of plasmid pHNTS45-1.</title>
        <authorList>
            <person name="Liu J.H."/>
            <person name="Huang X.Y."/>
            <person name="Lv L.C."/>
        </authorList>
    </citation>
    <scope>NUCLEOTIDE SEQUENCE</scope>
    <source>
        <strain evidence="2">TS45CTX</strain>
        <plasmid evidence="2">pHNTS45-1</plasmid>
    </source>
</reference>
<feature type="transmembrane region" description="Helical" evidence="1">
    <location>
        <begin position="6"/>
        <end position="23"/>
    </location>
</feature>
<sequence>MSLIHLYGFVSLGFISLLILSFMQSKNLLNMKLNHHKSISEISAATASETNACVFCHCFCPPDMPFRIISATE</sequence>
<organism evidence="2">
    <name type="scientific">Citrobacter freundii</name>
    <dbReference type="NCBI Taxonomy" id="546"/>
    <lineage>
        <taxon>Bacteria</taxon>
        <taxon>Pseudomonadati</taxon>
        <taxon>Pseudomonadota</taxon>
        <taxon>Gammaproteobacteria</taxon>
        <taxon>Enterobacterales</taxon>
        <taxon>Enterobacteriaceae</taxon>
        <taxon>Citrobacter</taxon>
        <taxon>Citrobacter freundii complex</taxon>
    </lineage>
</organism>
<accession>A0A3S5I477</accession>
<keyword evidence="1" id="KW-0812">Transmembrane</keyword>
<evidence type="ECO:0000313" key="2">
    <source>
        <dbReference type="EMBL" id="AZZ88340.1"/>
    </source>
</evidence>
<dbReference type="EMBL" id="MK167988">
    <property type="protein sequence ID" value="AZZ88340.1"/>
    <property type="molecule type" value="Genomic_DNA"/>
</dbReference>
<geneLocation type="plasmid" evidence="2">
    <name>pHNTS45-1</name>
</geneLocation>
<name>A0A3S5I477_CITFR</name>
<proteinExistence type="predicted"/>
<dbReference type="AlphaFoldDB" id="A0A3S5I477"/>